<dbReference type="Proteomes" id="UP000054350">
    <property type="component" value="Unassembled WGS sequence"/>
</dbReference>
<proteinExistence type="predicted"/>
<reference evidence="2 3" key="1">
    <citation type="submission" date="2009-11" db="EMBL/GenBank/DDBJ databases">
        <title>Annotation of Allomyces macrogynus ATCC 38327.</title>
        <authorList>
            <consortium name="The Broad Institute Genome Sequencing Platform"/>
            <person name="Russ C."/>
            <person name="Cuomo C."/>
            <person name="Burger G."/>
            <person name="Gray M.W."/>
            <person name="Holland P.W.H."/>
            <person name="King N."/>
            <person name="Lang F.B.F."/>
            <person name="Roger A.J."/>
            <person name="Ruiz-Trillo I."/>
            <person name="Young S.K."/>
            <person name="Zeng Q."/>
            <person name="Gargeya S."/>
            <person name="Fitzgerald M."/>
            <person name="Haas B."/>
            <person name="Abouelleil A."/>
            <person name="Alvarado L."/>
            <person name="Arachchi H.M."/>
            <person name="Berlin A."/>
            <person name="Chapman S.B."/>
            <person name="Gearin G."/>
            <person name="Goldberg J."/>
            <person name="Griggs A."/>
            <person name="Gujja S."/>
            <person name="Hansen M."/>
            <person name="Heiman D."/>
            <person name="Howarth C."/>
            <person name="Larimer J."/>
            <person name="Lui A."/>
            <person name="MacDonald P.J.P."/>
            <person name="McCowen C."/>
            <person name="Montmayeur A."/>
            <person name="Murphy C."/>
            <person name="Neiman D."/>
            <person name="Pearson M."/>
            <person name="Priest M."/>
            <person name="Roberts A."/>
            <person name="Saif S."/>
            <person name="Shea T."/>
            <person name="Sisk P."/>
            <person name="Stolte C."/>
            <person name="Sykes S."/>
            <person name="Wortman J."/>
            <person name="Nusbaum C."/>
            <person name="Birren B."/>
        </authorList>
    </citation>
    <scope>NUCLEOTIDE SEQUENCE [LARGE SCALE GENOMIC DNA]</scope>
    <source>
        <strain evidence="2 3">ATCC 38327</strain>
    </source>
</reference>
<keyword evidence="3" id="KW-1185">Reference proteome</keyword>
<organism evidence="2 3">
    <name type="scientific">Allomyces macrogynus (strain ATCC 38327)</name>
    <name type="common">Allomyces javanicus var. macrogynus</name>
    <dbReference type="NCBI Taxonomy" id="578462"/>
    <lineage>
        <taxon>Eukaryota</taxon>
        <taxon>Fungi</taxon>
        <taxon>Fungi incertae sedis</taxon>
        <taxon>Blastocladiomycota</taxon>
        <taxon>Blastocladiomycetes</taxon>
        <taxon>Blastocladiales</taxon>
        <taxon>Blastocladiaceae</taxon>
        <taxon>Allomyces</taxon>
    </lineage>
</organism>
<sequence length="145" mass="16221">MADTSSNPPATDSTTTSTESGRFRSPATSRFANDDWIQQVKPQPHRCHEHLDDFITSLQTWPLEVRGPWSALWKCHFTDKNEPVPPRYVRQQPITFQPTTPEPKPRRADDGIDVTFAKMGLPRVSFAPEIPTPPAARGAEGASKQ</sequence>
<protein>
    <submittedName>
        <fullName evidence="2">Uncharacterized protein</fullName>
    </submittedName>
</protein>
<dbReference type="OrthoDB" id="5531125at2759"/>
<evidence type="ECO:0000256" key="1">
    <source>
        <dbReference type="SAM" id="MobiDB-lite"/>
    </source>
</evidence>
<evidence type="ECO:0000313" key="3">
    <source>
        <dbReference type="Proteomes" id="UP000054350"/>
    </source>
</evidence>
<feature type="region of interest" description="Disordered" evidence="1">
    <location>
        <begin position="125"/>
        <end position="145"/>
    </location>
</feature>
<gene>
    <name evidence="2" type="ORF">AMAG_06930</name>
</gene>
<dbReference type="OMA" id="HRCHEHL"/>
<feature type="region of interest" description="Disordered" evidence="1">
    <location>
        <begin position="1"/>
        <end position="36"/>
    </location>
</feature>
<feature type="compositionally biased region" description="Polar residues" evidence="1">
    <location>
        <begin position="1"/>
        <end position="31"/>
    </location>
</feature>
<evidence type="ECO:0000313" key="2">
    <source>
        <dbReference type="EMBL" id="KNE61179.1"/>
    </source>
</evidence>
<name>A0A0L0SFG7_ALLM3</name>
<reference evidence="3" key="2">
    <citation type="submission" date="2009-11" db="EMBL/GenBank/DDBJ databases">
        <title>The Genome Sequence of Allomyces macrogynus strain ATCC 38327.</title>
        <authorList>
            <consortium name="The Broad Institute Genome Sequencing Platform"/>
            <person name="Russ C."/>
            <person name="Cuomo C."/>
            <person name="Shea T."/>
            <person name="Young S.K."/>
            <person name="Zeng Q."/>
            <person name="Koehrsen M."/>
            <person name="Haas B."/>
            <person name="Borodovsky M."/>
            <person name="Guigo R."/>
            <person name="Alvarado L."/>
            <person name="Berlin A."/>
            <person name="Borenstein D."/>
            <person name="Chen Z."/>
            <person name="Engels R."/>
            <person name="Freedman E."/>
            <person name="Gellesch M."/>
            <person name="Goldberg J."/>
            <person name="Griggs A."/>
            <person name="Gujja S."/>
            <person name="Heiman D."/>
            <person name="Hepburn T."/>
            <person name="Howarth C."/>
            <person name="Jen D."/>
            <person name="Larson L."/>
            <person name="Lewis B."/>
            <person name="Mehta T."/>
            <person name="Park D."/>
            <person name="Pearson M."/>
            <person name="Roberts A."/>
            <person name="Saif S."/>
            <person name="Shenoy N."/>
            <person name="Sisk P."/>
            <person name="Stolte C."/>
            <person name="Sykes S."/>
            <person name="Walk T."/>
            <person name="White J."/>
            <person name="Yandava C."/>
            <person name="Burger G."/>
            <person name="Gray M.W."/>
            <person name="Holland P.W.H."/>
            <person name="King N."/>
            <person name="Lang F.B.F."/>
            <person name="Roger A.J."/>
            <person name="Ruiz-Trillo I."/>
            <person name="Lander E."/>
            <person name="Nusbaum C."/>
        </authorList>
    </citation>
    <scope>NUCLEOTIDE SEQUENCE [LARGE SCALE GENOMIC DNA]</scope>
    <source>
        <strain evidence="3">ATCC 38327</strain>
    </source>
</reference>
<dbReference type="EMBL" id="GG745337">
    <property type="protein sequence ID" value="KNE61179.1"/>
    <property type="molecule type" value="Genomic_DNA"/>
</dbReference>
<accession>A0A0L0SFG7</accession>
<dbReference type="VEuPathDB" id="FungiDB:AMAG_06930"/>
<dbReference type="AlphaFoldDB" id="A0A0L0SFG7"/>
<feature type="region of interest" description="Disordered" evidence="1">
    <location>
        <begin position="81"/>
        <end position="110"/>
    </location>
</feature>